<dbReference type="PANTHER" id="PTHR10778:SF8">
    <property type="entry name" value="ADENOSINE 3'-PHOSPHO 5'-PHOSPHOSULFATE TRANSPORTER 2"/>
    <property type="match status" value="1"/>
</dbReference>
<feature type="transmembrane region" description="Helical" evidence="10">
    <location>
        <begin position="293"/>
        <end position="314"/>
    </location>
</feature>
<feature type="transmembrane region" description="Helical" evidence="10">
    <location>
        <begin position="94"/>
        <end position="113"/>
    </location>
</feature>
<dbReference type="GO" id="GO:0000139">
    <property type="term" value="C:Golgi membrane"/>
    <property type="evidence" value="ECO:0007669"/>
    <property type="project" value="UniProtKB-SubCell"/>
</dbReference>
<evidence type="ECO:0000313" key="12">
    <source>
        <dbReference type="Proteomes" id="UP000295192"/>
    </source>
</evidence>
<sequence>MVDESQPGNIHDVININSNGRAQQTAASVSQSPSQRKLSSASKAVTPELRILCFDLTYYNRTTQFLLSCAGVFILYIIYGYLQELIFTVEGFKPYGWFLTLVQFGYYIGFGLVERRLEAYRSNGGTIWSIQPAPRSIPLQTYFVLAALTLGTMGLSNSSLGYLNYPTQVIFKCCKLIPVLIGSIIIQGKRYGPLDFAAATAMCVGLAWFTLADSQLTPNFNPLGVLMISGALLCDAAIGNVQEKAMREHKASSSEVVFYSYGLGFVYLFVIMLLTGNFFSGFAFCLAHPLETFGYGFLFSLSGYLGIQFVLALVRSSGAPLAATVTTARKAVTIAFSFLLFSKPFTVQYIWSGLIVVLGIYLNVYSKKNKLTFADLEHKLKQCTARLSRSSSRKFLIEV</sequence>
<feature type="transmembrane region" description="Helical" evidence="10">
    <location>
        <begin position="193"/>
        <end position="211"/>
    </location>
</feature>
<evidence type="ECO:0000313" key="11">
    <source>
        <dbReference type="EMBL" id="TDG47152.1"/>
    </source>
</evidence>
<feature type="transmembrane region" description="Helical" evidence="10">
    <location>
        <begin position="347"/>
        <end position="365"/>
    </location>
</feature>
<dbReference type="InterPro" id="IPR013657">
    <property type="entry name" value="SCL35B1-4/HUT1"/>
</dbReference>
<protein>
    <recommendedName>
        <fullName evidence="7">Adenosine 3'-phospho 5'-phosphosulfate transporter 2</fullName>
    </recommendedName>
    <alternativeName>
        <fullName evidence="8">PAPS transporter 2</fullName>
    </alternativeName>
    <alternativeName>
        <fullName evidence="9">Solute carrier family 35 member B3 homolog</fullName>
    </alternativeName>
</protein>
<dbReference type="GO" id="GO:0005789">
    <property type="term" value="C:endoplasmic reticulum membrane"/>
    <property type="evidence" value="ECO:0007669"/>
    <property type="project" value="TreeGrafter"/>
</dbReference>
<comment type="subcellular location">
    <subcellularLocation>
        <location evidence="1">Golgi apparatus membrane</location>
        <topology evidence="1">Multi-pass membrane protein</topology>
    </subcellularLocation>
</comment>
<evidence type="ECO:0000256" key="4">
    <source>
        <dbReference type="ARBA" id="ARBA00022692"/>
    </source>
</evidence>
<organism evidence="11 12">
    <name type="scientific">Drosophila navojoa</name>
    <name type="common">Fruit fly</name>
    <dbReference type="NCBI Taxonomy" id="7232"/>
    <lineage>
        <taxon>Eukaryota</taxon>
        <taxon>Metazoa</taxon>
        <taxon>Ecdysozoa</taxon>
        <taxon>Arthropoda</taxon>
        <taxon>Hexapoda</taxon>
        <taxon>Insecta</taxon>
        <taxon>Pterygota</taxon>
        <taxon>Neoptera</taxon>
        <taxon>Endopterygota</taxon>
        <taxon>Diptera</taxon>
        <taxon>Brachycera</taxon>
        <taxon>Muscomorpha</taxon>
        <taxon>Ephydroidea</taxon>
        <taxon>Drosophilidae</taxon>
        <taxon>Drosophila</taxon>
    </lineage>
</organism>
<keyword evidence="12" id="KW-1185">Reference proteome</keyword>
<evidence type="ECO:0000256" key="9">
    <source>
        <dbReference type="ARBA" id="ARBA00042729"/>
    </source>
</evidence>
<reference evidence="11 12" key="1">
    <citation type="journal article" date="2019" name="J. Hered.">
        <title>An Improved Genome Assembly for Drosophila navojoa, the Basal Species in the mojavensis Cluster.</title>
        <authorList>
            <person name="Vanderlinde T."/>
            <person name="Dupim E.G."/>
            <person name="Nazario-Yepiz N.O."/>
            <person name="Carvalho A.B."/>
        </authorList>
    </citation>
    <scope>NUCLEOTIDE SEQUENCE [LARGE SCALE GENOMIC DNA]</scope>
    <source>
        <strain evidence="11">Navoj_Jal97</strain>
        <tissue evidence="11">Whole organism</tissue>
    </source>
</reference>
<dbReference type="GO" id="GO:0046964">
    <property type="term" value="F:3'-phosphoadenosine 5'-phosphosulfate transmembrane transporter activity"/>
    <property type="evidence" value="ECO:0007669"/>
    <property type="project" value="TreeGrafter"/>
</dbReference>
<feature type="transmembrane region" description="Helical" evidence="10">
    <location>
        <begin position="262"/>
        <end position="287"/>
    </location>
</feature>
<dbReference type="OMA" id="YNRTTQF"/>
<feature type="transmembrane region" description="Helical" evidence="10">
    <location>
        <begin position="65"/>
        <end position="82"/>
    </location>
</feature>
<evidence type="ECO:0000256" key="6">
    <source>
        <dbReference type="ARBA" id="ARBA00023136"/>
    </source>
</evidence>
<evidence type="ECO:0000256" key="3">
    <source>
        <dbReference type="ARBA" id="ARBA00022448"/>
    </source>
</evidence>
<dbReference type="Proteomes" id="UP000295192">
    <property type="component" value="Unassembled WGS sequence"/>
</dbReference>
<evidence type="ECO:0000256" key="1">
    <source>
        <dbReference type="ARBA" id="ARBA00004653"/>
    </source>
</evidence>
<comment type="caution">
    <text evidence="11">The sequence shown here is derived from an EMBL/GenBank/DDBJ whole genome shotgun (WGS) entry which is preliminary data.</text>
</comment>
<keyword evidence="6 10" id="KW-0472">Membrane</keyword>
<evidence type="ECO:0000256" key="2">
    <source>
        <dbReference type="ARBA" id="ARBA00010694"/>
    </source>
</evidence>
<dbReference type="PANTHER" id="PTHR10778">
    <property type="entry name" value="SOLUTE CARRIER FAMILY 35 MEMBER B"/>
    <property type="match status" value="1"/>
</dbReference>
<dbReference type="Pfam" id="PF08449">
    <property type="entry name" value="UAA"/>
    <property type="match status" value="1"/>
</dbReference>
<dbReference type="AlphaFoldDB" id="A0A484BFU1"/>
<comment type="similarity">
    <text evidence="2">Belongs to the nucleotide-sugar transporter family. SLC35B subfamily.</text>
</comment>
<evidence type="ECO:0000256" key="7">
    <source>
        <dbReference type="ARBA" id="ARBA00039669"/>
    </source>
</evidence>
<dbReference type="STRING" id="7232.A0A484BFU1"/>
<name>A0A484BFU1_DRONA</name>
<accession>A0A484BFU1</accession>
<dbReference type="EMBL" id="LSRL02000048">
    <property type="protein sequence ID" value="TDG47152.1"/>
    <property type="molecule type" value="Genomic_DNA"/>
</dbReference>
<keyword evidence="5 10" id="KW-1133">Transmembrane helix</keyword>
<dbReference type="OrthoDB" id="438495at2759"/>
<gene>
    <name evidence="11" type="ORF">AWZ03_006417</name>
</gene>
<dbReference type="KEGG" id="dnv:108651056"/>
<proteinExistence type="inferred from homology"/>
<keyword evidence="4 10" id="KW-0812">Transmembrane</keyword>
<evidence type="ECO:0000256" key="10">
    <source>
        <dbReference type="SAM" id="Phobius"/>
    </source>
</evidence>
<evidence type="ECO:0000256" key="5">
    <source>
        <dbReference type="ARBA" id="ARBA00022989"/>
    </source>
</evidence>
<evidence type="ECO:0000256" key="8">
    <source>
        <dbReference type="ARBA" id="ARBA00041866"/>
    </source>
</evidence>
<keyword evidence="3" id="KW-0813">Transport</keyword>